<dbReference type="GO" id="GO:0005524">
    <property type="term" value="F:ATP binding"/>
    <property type="evidence" value="ECO:0007669"/>
    <property type="project" value="UniProtKB-KW"/>
</dbReference>
<dbReference type="AlphaFoldDB" id="A0A537J999"/>
<dbReference type="EC" id="6.3.5.-" evidence="1"/>
<sequence length="96" mass="10380">MIDDQTVTHVARLSRLELSAEEVVQFRAQLGEILAYIQTLNTLNLDGAPPAAQARPAADVLRDDVARPSLDQKEALANAPAVEDGYFVVPPVIAEE</sequence>
<organism evidence="2 3">
    <name type="scientific">Candidatus Segetimicrobium genomatis</name>
    <dbReference type="NCBI Taxonomy" id="2569760"/>
    <lineage>
        <taxon>Bacteria</taxon>
        <taxon>Bacillati</taxon>
        <taxon>Candidatus Sysuimicrobiota</taxon>
        <taxon>Candidatus Sysuimicrobiia</taxon>
        <taxon>Candidatus Sysuimicrobiales</taxon>
        <taxon>Candidatus Segetimicrobiaceae</taxon>
        <taxon>Candidatus Segetimicrobium</taxon>
    </lineage>
</organism>
<dbReference type="HAMAP" id="MF_00122">
    <property type="entry name" value="GatC"/>
    <property type="match status" value="1"/>
</dbReference>
<dbReference type="InterPro" id="IPR036113">
    <property type="entry name" value="Asp/Glu-ADT_sf_sub_c"/>
</dbReference>
<dbReference type="Pfam" id="PF02686">
    <property type="entry name" value="GatC"/>
    <property type="match status" value="1"/>
</dbReference>
<dbReference type="EMBL" id="VBAN01000279">
    <property type="protein sequence ID" value="TMI80124.1"/>
    <property type="molecule type" value="Genomic_DNA"/>
</dbReference>
<comment type="caution">
    <text evidence="2">The sequence shown here is derived from an EMBL/GenBank/DDBJ whole genome shotgun (WGS) entry which is preliminary data.</text>
</comment>
<keyword evidence="2" id="KW-0808">Transferase</keyword>
<dbReference type="Proteomes" id="UP000318093">
    <property type="component" value="Unassembled WGS sequence"/>
</dbReference>
<dbReference type="GO" id="GO:0070681">
    <property type="term" value="P:glutaminyl-tRNAGln biosynthesis via transamidation"/>
    <property type="evidence" value="ECO:0007669"/>
    <property type="project" value="TreeGrafter"/>
</dbReference>
<comment type="catalytic activity">
    <reaction evidence="1">
        <text>L-aspartyl-tRNA(Asn) + L-glutamine + ATP + H2O = L-asparaginyl-tRNA(Asn) + L-glutamate + ADP + phosphate + 2 H(+)</text>
        <dbReference type="Rhea" id="RHEA:14513"/>
        <dbReference type="Rhea" id="RHEA-COMP:9674"/>
        <dbReference type="Rhea" id="RHEA-COMP:9677"/>
        <dbReference type="ChEBI" id="CHEBI:15377"/>
        <dbReference type="ChEBI" id="CHEBI:15378"/>
        <dbReference type="ChEBI" id="CHEBI:29985"/>
        <dbReference type="ChEBI" id="CHEBI:30616"/>
        <dbReference type="ChEBI" id="CHEBI:43474"/>
        <dbReference type="ChEBI" id="CHEBI:58359"/>
        <dbReference type="ChEBI" id="CHEBI:78515"/>
        <dbReference type="ChEBI" id="CHEBI:78516"/>
        <dbReference type="ChEBI" id="CHEBI:456216"/>
    </reaction>
</comment>
<proteinExistence type="inferred from homology"/>
<name>A0A537J999_9BACT</name>
<dbReference type="PANTHER" id="PTHR15004:SF0">
    <property type="entry name" value="GLUTAMYL-TRNA(GLN) AMIDOTRANSFERASE SUBUNIT C, MITOCHONDRIAL"/>
    <property type="match status" value="1"/>
</dbReference>
<dbReference type="GO" id="GO:0006450">
    <property type="term" value="P:regulation of translational fidelity"/>
    <property type="evidence" value="ECO:0007669"/>
    <property type="project" value="InterPro"/>
</dbReference>
<accession>A0A537J999</accession>
<dbReference type="NCBIfam" id="TIGR00135">
    <property type="entry name" value="gatC"/>
    <property type="match status" value="1"/>
</dbReference>
<keyword evidence="1" id="KW-0067">ATP-binding</keyword>
<evidence type="ECO:0000256" key="1">
    <source>
        <dbReference type="HAMAP-Rule" id="MF_00122"/>
    </source>
</evidence>
<dbReference type="SUPFAM" id="SSF141000">
    <property type="entry name" value="Glu-tRNAGln amidotransferase C subunit"/>
    <property type="match status" value="1"/>
</dbReference>
<dbReference type="PANTHER" id="PTHR15004">
    <property type="entry name" value="GLUTAMYL-TRNA(GLN) AMIDOTRANSFERASE SUBUNIT C, MITOCHONDRIAL"/>
    <property type="match status" value="1"/>
</dbReference>
<dbReference type="GO" id="GO:0006412">
    <property type="term" value="P:translation"/>
    <property type="evidence" value="ECO:0007669"/>
    <property type="project" value="UniProtKB-UniRule"/>
</dbReference>
<keyword evidence="1" id="KW-0547">Nucleotide-binding</keyword>
<dbReference type="InterPro" id="IPR003837">
    <property type="entry name" value="GatC"/>
</dbReference>
<comment type="function">
    <text evidence="1">Allows the formation of correctly charged Asn-tRNA(Asn) or Gln-tRNA(Gln) through the transamidation of misacylated Asp-tRNA(Asn) or Glu-tRNA(Gln) in organisms which lack either or both of asparaginyl-tRNA or glutaminyl-tRNA synthetases. The reaction takes place in the presence of glutamine and ATP through an activated phospho-Asp-tRNA(Asn) or phospho-Glu-tRNA(Gln).</text>
</comment>
<evidence type="ECO:0000313" key="3">
    <source>
        <dbReference type="Proteomes" id="UP000318093"/>
    </source>
</evidence>
<keyword evidence="1" id="KW-0436">Ligase</keyword>
<keyword evidence="1" id="KW-0648">Protein biosynthesis</keyword>
<dbReference type="GO" id="GO:0050566">
    <property type="term" value="F:asparaginyl-tRNA synthase (glutamine-hydrolyzing) activity"/>
    <property type="evidence" value="ECO:0007669"/>
    <property type="project" value="RHEA"/>
</dbReference>
<dbReference type="GO" id="GO:0016740">
    <property type="term" value="F:transferase activity"/>
    <property type="evidence" value="ECO:0007669"/>
    <property type="project" value="UniProtKB-KW"/>
</dbReference>
<reference evidence="2 3" key="1">
    <citation type="journal article" date="2019" name="Nat. Microbiol.">
        <title>Mediterranean grassland soil C-N compound turnover is dependent on rainfall and depth, and is mediated by genomically divergent microorganisms.</title>
        <authorList>
            <person name="Diamond S."/>
            <person name="Andeer P.F."/>
            <person name="Li Z."/>
            <person name="Crits-Christoph A."/>
            <person name="Burstein D."/>
            <person name="Anantharaman K."/>
            <person name="Lane K.R."/>
            <person name="Thomas B.C."/>
            <person name="Pan C."/>
            <person name="Northen T.R."/>
            <person name="Banfield J.F."/>
        </authorList>
    </citation>
    <scope>NUCLEOTIDE SEQUENCE [LARGE SCALE GENOMIC DNA]</scope>
    <source>
        <strain evidence="2">NP_6</strain>
    </source>
</reference>
<comment type="catalytic activity">
    <reaction evidence="1">
        <text>L-glutamyl-tRNA(Gln) + L-glutamine + ATP + H2O = L-glutaminyl-tRNA(Gln) + L-glutamate + ADP + phosphate + H(+)</text>
        <dbReference type="Rhea" id="RHEA:17521"/>
        <dbReference type="Rhea" id="RHEA-COMP:9681"/>
        <dbReference type="Rhea" id="RHEA-COMP:9684"/>
        <dbReference type="ChEBI" id="CHEBI:15377"/>
        <dbReference type="ChEBI" id="CHEBI:15378"/>
        <dbReference type="ChEBI" id="CHEBI:29985"/>
        <dbReference type="ChEBI" id="CHEBI:30616"/>
        <dbReference type="ChEBI" id="CHEBI:43474"/>
        <dbReference type="ChEBI" id="CHEBI:58359"/>
        <dbReference type="ChEBI" id="CHEBI:78520"/>
        <dbReference type="ChEBI" id="CHEBI:78521"/>
        <dbReference type="ChEBI" id="CHEBI:456216"/>
    </reaction>
</comment>
<dbReference type="Gene3D" id="1.10.20.60">
    <property type="entry name" value="Glu-tRNAGln amidotransferase C subunit, N-terminal domain"/>
    <property type="match status" value="1"/>
</dbReference>
<evidence type="ECO:0000313" key="2">
    <source>
        <dbReference type="EMBL" id="TMI80124.1"/>
    </source>
</evidence>
<comment type="subunit">
    <text evidence="1">Heterotrimer of A, B and C subunits.</text>
</comment>
<protein>
    <recommendedName>
        <fullName evidence="1">Aspartyl/glutamyl-tRNA(Asn/Gln) amidotransferase subunit C</fullName>
        <shortName evidence="1">Asp/Glu-ADT subunit C</shortName>
        <ecNumber evidence="1">6.3.5.-</ecNumber>
    </recommendedName>
</protein>
<gene>
    <name evidence="1 2" type="primary">gatC</name>
    <name evidence="2" type="ORF">E6H03_08990</name>
</gene>
<dbReference type="GO" id="GO:0050567">
    <property type="term" value="F:glutaminyl-tRNA synthase (glutamine-hydrolyzing) activity"/>
    <property type="evidence" value="ECO:0007669"/>
    <property type="project" value="UniProtKB-UniRule"/>
</dbReference>
<comment type="similarity">
    <text evidence="1">Belongs to the GatC family.</text>
</comment>